<dbReference type="EMBL" id="BMYQ01000011">
    <property type="protein sequence ID" value="GGW39919.1"/>
    <property type="molecule type" value="Genomic_DNA"/>
</dbReference>
<comment type="caution">
    <text evidence="7">The sequence shown here is derived from an EMBL/GenBank/DDBJ whole genome shotgun (WGS) entry which is preliminary data.</text>
</comment>
<dbReference type="PANTHER" id="PTHR30511:SF0">
    <property type="entry name" value="ALANINE RACEMASE, CATABOLIC-RELATED"/>
    <property type="match status" value="1"/>
</dbReference>
<dbReference type="RefSeq" id="WP_189634723.1">
    <property type="nucleotide sequence ID" value="NZ_BMYQ01000011.1"/>
</dbReference>
<dbReference type="GO" id="GO:0030170">
    <property type="term" value="F:pyridoxal phosphate binding"/>
    <property type="evidence" value="ECO:0007669"/>
    <property type="project" value="TreeGrafter"/>
</dbReference>
<dbReference type="GO" id="GO:0008784">
    <property type="term" value="F:alanine racemase activity"/>
    <property type="evidence" value="ECO:0007669"/>
    <property type="project" value="UniProtKB-EC"/>
</dbReference>
<dbReference type="GO" id="GO:0005829">
    <property type="term" value="C:cytosol"/>
    <property type="evidence" value="ECO:0007669"/>
    <property type="project" value="TreeGrafter"/>
</dbReference>
<evidence type="ECO:0000256" key="1">
    <source>
        <dbReference type="ARBA" id="ARBA00000316"/>
    </source>
</evidence>
<keyword evidence="5" id="KW-0413">Isomerase</keyword>
<evidence type="ECO:0000256" key="3">
    <source>
        <dbReference type="ARBA" id="ARBA00013089"/>
    </source>
</evidence>
<dbReference type="InterPro" id="IPR011079">
    <property type="entry name" value="Ala_racemase_C"/>
</dbReference>
<reference evidence="7" key="1">
    <citation type="journal article" date="2014" name="Int. J. Syst. Evol. Microbiol.">
        <title>Complete genome sequence of Corynebacterium casei LMG S-19264T (=DSM 44701T), isolated from a smear-ripened cheese.</title>
        <authorList>
            <consortium name="US DOE Joint Genome Institute (JGI-PGF)"/>
            <person name="Walter F."/>
            <person name="Albersmeier A."/>
            <person name="Kalinowski J."/>
            <person name="Ruckert C."/>
        </authorList>
    </citation>
    <scope>NUCLEOTIDE SEQUENCE</scope>
    <source>
        <strain evidence="7">KCTC 23714</strain>
    </source>
</reference>
<protein>
    <recommendedName>
        <fullName evidence="3">alanine racemase</fullName>
        <ecNumber evidence="3">5.1.1.1</ecNumber>
    </recommendedName>
</protein>
<evidence type="ECO:0000256" key="4">
    <source>
        <dbReference type="ARBA" id="ARBA00022898"/>
    </source>
</evidence>
<comment type="cofactor">
    <cofactor evidence="2">
        <name>pyridoxal 5'-phosphate</name>
        <dbReference type="ChEBI" id="CHEBI:597326"/>
    </cofactor>
</comment>
<dbReference type="EC" id="5.1.1.1" evidence="3"/>
<keyword evidence="8" id="KW-1185">Reference proteome</keyword>
<dbReference type="SUPFAM" id="SSF50621">
    <property type="entry name" value="Alanine racemase C-terminal domain-like"/>
    <property type="match status" value="1"/>
</dbReference>
<dbReference type="AlphaFoldDB" id="A0A918IZT1"/>
<dbReference type="Gene3D" id="2.40.37.10">
    <property type="entry name" value="Lyase, Ornithine Decarboxylase, Chain A, domain 1"/>
    <property type="match status" value="1"/>
</dbReference>
<evidence type="ECO:0000256" key="5">
    <source>
        <dbReference type="ARBA" id="ARBA00023235"/>
    </source>
</evidence>
<proteinExistence type="predicted"/>
<dbReference type="GO" id="GO:0030632">
    <property type="term" value="P:D-alanine biosynthetic process"/>
    <property type="evidence" value="ECO:0007669"/>
    <property type="project" value="TreeGrafter"/>
</dbReference>
<evidence type="ECO:0000313" key="7">
    <source>
        <dbReference type="EMBL" id="GGW39919.1"/>
    </source>
</evidence>
<gene>
    <name evidence="7" type="ORF">GCM10011452_30400</name>
</gene>
<dbReference type="PANTHER" id="PTHR30511">
    <property type="entry name" value="ALANINE RACEMASE"/>
    <property type="match status" value="1"/>
</dbReference>
<keyword evidence="4" id="KW-0663">Pyridoxal phosphate</keyword>
<evidence type="ECO:0000259" key="6">
    <source>
        <dbReference type="SMART" id="SM01005"/>
    </source>
</evidence>
<feature type="domain" description="Alanine racemase C-terminal" evidence="6">
    <location>
        <begin position="1"/>
        <end position="129"/>
    </location>
</feature>
<accession>A0A918IZT1</accession>
<dbReference type="PRINTS" id="PR00992">
    <property type="entry name" value="ALARACEMASE"/>
</dbReference>
<reference evidence="7" key="2">
    <citation type="submission" date="2020-09" db="EMBL/GenBank/DDBJ databases">
        <authorList>
            <person name="Sun Q."/>
            <person name="Kim S."/>
        </authorList>
    </citation>
    <scope>NUCLEOTIDE SEQUENCE</scope>
    <source>
        <strain evidence="7">KCTC 23714</strain>
    </source>
</reference>
<evidence type="ECO:0000256" key="2">
    <source>
        <dbReference type="ARBA" id="ARBA00001933"/>
    </source>
</evidence>
<dbReference type="InterPro" id="IPR009006">
    <property type="entry name" value="Ala_racemase/Decarboxylase_C"/>
</dbReference>
<dbReference type="Pfam" id="PF00842">
    <property type="entry name" value="Ala_racemase_C"/>
    <property type="match status" value="1"/>
</dbReference>
<sequence>MLSLYGRVAMVAEFPAGSTVGYDRTTRLARDTRLANIPLGYANGYRRSFSNLGQVLIRGCRAPVMGKVSMNAIMADVTDIPAVQGGDVAVAFGAQGAEAIAAAEVERISGRVLADLFCSWGRLNDRLCLHGGS</sequence>
<name>A0A918IZT1_9RHOB</name>
<evidence type="ECO:0000313" key="8">
    <source>
        <dbReference type="Proteomes" id="UP000628984"/>
    </source>
</evidence>
<comment type="catalytic activity">
    <reaction evidence="1">
        <text>L-alanine = D-alanine</text>
        <dbReference type="Rhea" id="RHEA:20249"/>
        <dbReference type="ChEBI" id="CHEBI:57416"/>
        <dbReference type="ChEBI" id="CHEBI:57972"/>
        <dbReference type="EC" id="5.1.1.1"/>
    </reaction>
</comment>
<dbReference type="SMART" id="SM01005">
    <property type="entry name" value="Ala_racemase_C"/>
    <property type="match status" value="1"/>
</dbReference>
<dbReference type="InterPro" id="IPR000821">
    <property type="entry name" value="Ala_racemase"/>
</dbReference>
<dbReference type="Proteomes" id="UP000628984">
    <property type="component" value="Unassembled WGS sequence"/>
</dbReference>
<organism evidence="7 8">
    <name type="scientific">Gemmobacter lanyuensis</name>
    <dbReference type="NCBI Taxonomy" id="1054497"/>
    <lineage>
        <taxon>Bacteria</taxon>
        <taxon>Pseudomonadati</taxon>
        <taxon>Pseudomonadota</taxon>
        <taxon>Alphaproteobacteria</taxon>
        <taxon>Rhodobacterales</taxon>
        <taxon>Paracoccaceae</taxon>
        <taxon>Gemmobacter</taxon>
    </lineage>
</organism>